<organism evidence="5 6">
    <name type="scientific">Angomonas deanei</name>
    <dbReference type="NCBI Taxonomy" id="59799"/>
    <lineage>
        <taxon>Eukaryota</taxon>
        <taxon>Discoba</taxon>
        <taxon>Euglenozoa</taxon>
        <taxon>Kinetoplastea</taxon>
        <taxon>Metakinetoplastina</taxon>
        <taxon>Trypanosomatida</taxon>
        <taxon>Trypanosomatidae</taxon>
        <taxon>Strigomonadinae</taxon>
        <taxon>Angomonas</taxon>
    </lineage>
</organism>
<feature type="repeat" description="ANK" evidence="3">
    <location>
        <begin position="147"/>
        <end position="168"/>
    </location>
</feature>
<name>A0A7G2CSP9_9TRYP</name>
<dbReference type="Gene3D" id="1.25.40.20">
    <property type="entry name" value="Ankyrin repeat-containing domain"/>
    <property type="match status" value="2"/>
</dbReference>
<evidence type="ECO:0000313" key="5">
    <source>
        <dbReference type="EMBL" id="CAD2222798.1"/>
    </source>
</evidence>
<feature type="region of interest" description="Disordered" evidence="4">
    <location>
        <begin position="1"/>
        <end position="30"/>
    </location>
</feature>
<dbReference type="SMART" id="SM00248">
    <property type="entry name" value="ANK"/>
    <property type="match status" value="6"/>
</dbReference>
<dbReference type="VEuPathDB" id="TriTrypDB:ADEAN_001034800"/>
<reference evidence="5 6" key="1">
    <citation type="submission" date="2020-08" db="EMBL/GenBank/DDBJ databases">
        <authorList>
            <person name="Newling K."/>
            <person name="Davey J."/>
            <person name="Forrester S."/>
        </authorList>
    </citation>
    <scope>NUCLEOTIDE SEQUENCE [LARGE SCALE GENOMIC DNA]</scope>
    <source>
        <strain evidence="6">Crithidia deanei Carvalho (ATCC PRA-265)</strain>
    </source>
</reference>
<feature type="compositionally biased region" description="Low complexity" evidence="4">
    <location>
        <begin position="1"/>
        <end position="17"/>
    </location>
</feature>
<feature type="repeat" description="ANK" evidence="3">
    <location>
        <begin position="63"/>
        <end position="95"/>
    </location>
</feature>
<dbReference type="SUPFAM" id="SSF48403">
    <property type="entry name" value="Ankyrin repeat"/>
    <property type="match status" value="1"/>
</dbReference>
<dbReference type="PANTHER" id="PTHR24198:SF165">
    <property type="entry name" value="ANKYRIN REPEAT-CONTAINING PROTEIN-RELATED"/>
    <property type="match status" value="1"/>
</dbReference>
<dbReference type="Proteomes" id="UP000515908">
    <property type="component" value="Chromosome 28"/>
</dbReference>
<dbReference type="PRINTS" id="PR01415">
    <property type="entry name" value="ANKYRIN"/>
</dbReference>
<keyword evidence="2 3" id="KW-0040">ANK repeat</keyword>
<keyword evidence="1" id="KW-0677">Repeat</keyword>
<dbReference type="Pfam" id="PF12796">
    <property type="entry name" value="Ank_2"/>
    <property type="match status" value="2"/>
</dbReference>
<dbReference type="AlphaFoldDB" id="A0A7G2CSP9"/>
<gene>
    <name evidence="5" type="ORF">ADEAN_001034800</name>
</gene>
<dbReference type="PROSITE" id="PS50297">
    <property type="entry name" value="ANK_REP_REGION"/>
    <property type="match status" value="2"/>
</dbReference>
<proteinExistence type="predicted"/>
<dbReference type="PANTHER" id="PTHR24198">
    <property type="entry name" value="ANKYRIN REPEAT AND PROTEIN KINASE DOMAIN-CONTAINING PROTEIN"/>
    <property type="match status" value="1"/>
</dbReference>
<evidence type="ECO:0000256" key="4">
    <source>
        <dbReference type="SAM" id="MobiDB-lite"/>
    </source>
</evidence>
<dbReference type="InterPro" id="IPR002110">
    <property type="entry name" value="Ankyrin_rpt"/>
</dbReference>
<evidence type="ECO:0000256" key="2">
    <source>
        <dbReference type="ARBA" id="ARBA00023043"/>
    </source>
</evidence>
<evidence type="ECO:0000256" key="3">
    <source>
        <dbReference type="PROSITE-ProRule" id="PRU00023"/>
    </source>
</evidence>
<dbReference type="PROSITE" id="PS50088">
    <property type="entry name" value="ANK_REPEAT"/>
    <property type="match status" value="2"/>
</dbReference>
<protein>
    <submittedName>
        <fullName evidence="5">Ankyrin repeats (3 copies)/Ankyrin repeats (Many copies)/Ankyrin repeat, putative</fullName>
    </submittedName>
</protein>
<dbReference type="EMBL" id="LR877172">
    <property type="protein sequence ID" value="CAD2222798.1"/>
    <property type="molecule type" value="Genomic_DNA"/>
</dbReference>
<evidence type="ECO:0000256" key="1">
    <source>
        <dbReference type="ARBA" id="ARBA00022737"/>
    </source>
</evidence>
<evidence type="ECO:0000313" key="6">
    <source>
        <dbReference type="Proteomes" id="UP000515908"/>
    </source>
</evidence>
<accession>A0A7G2CSP9</accession>
<keyword evidence="6" id="KW-1185">Reference proteome</keyword>
<dbReference type="InterPro" id="IPR036770">
    <property type="entry name" value="Ankyrin_rpt-contain_sf"/>
</dbReference>
<sequence length="251" mass="27743">MSIVSAPRVRSSSSPLSEEPHNDDNNNNNNYFTAIARKDAELIRTLRKQGSNVNAKSTFPQDFHRTPLHLCVYDNYIEGAKILIDGGADVNALDDLQDSPFLLTCAEGREEILKLMLQTSESVKKFGSATSRRLKTAVPDTTLHNRQGDSALHLGAERGHLPIVKLLLTQKEKLKESIDVNAYNNARLTPLLSVLELGGDDRLHVEIVKLLIQHGADVQLPDAEGHTPLSLAKEYKFSRMVQLLEDAGATE</sequence>